<feature type="compositionally biased region" description="Basic and acidic residues" evidence="4">
    <location>
        <begin position="56"/>
        <end position="66"/>
    </location>
</feature>
<dbReference type="AlphaFoldDB" id="A0A9W6TTI8"/>
<keyword evidence="2" id="KW-0645">Protease</keyword>
<feature type="compositionally biased region" description="Basic residues" evidence="4">
    <location>
        <begin position="312"/>
        <end position="329"/>
    </location>
</feature>
<feature type="region of interest" description="Disordered" evidence="4">
    <location>
        <begin position="1"/>
        <end position="72"/>
    </location>
</feature>
<dbReference type="Gene3D" id="3.40.395.10">
    <property type="entry name" value="Adenoviral Proteinase, Chain A"/>
    <property type="match status" value="1"/>
</dbReference>
<evidence type="ECO:0000313" key="6">
    <source>
        <dbReference type="EMBL" id="GMF18951.1"/>
    </source>
</evidence>
<name>A0A9W6TTI8_9STRA</name>
<sequence length="600" mass="65917">MERSPRVRKRRPVDEGDSDTDASWGVESVESSESSDLSWRVGGSSQSEASAIGCRSSDDHSSEGNHVEISPDLEGTQFDSWEAFHSVKDRNKIIDKVTNPTATKIPEDFKDYANPFAVSSILSRPKAPWDTNRKFREANHITTSVSDVVSGLGVHEYRVAMMALARVALLFKEKQFGVIEELSSPRSRGDVPDDAVESDDVIELGTTDSTPADGIGLNEAEGTEVIDVELPLPGTMSSESDTLLGTPSVQSGTLSIQSDTLSIQLGTLPSQSGTLPSQSGTQSSKSGTQSGTVLRPETLDTATADFEISRPLRPRGRPKQKSKAKKAKRNLSIQIANDDSILHDKRLIIPEILSHKAPIAHVIAKLPASKPLLEPSDISRILTRDLLRRSDAKVTSLQKKRNGLAEKDVAVEFPGLGVITTSTLIIMKRWHKVVGALKVIKKAQTWVASIDLSMDVPPAYQVDEDAELPAKLNAIPILSEKRECGGDRSWQLGRCGRGMTTIPDETVTNMFAGVSNERLLIPMNCNGNHWRAIMVNLQTHEIRHYDPMMSSYGVSIRAVTQRLLQFMPRSERRYKVDPYVTDMGIWGYRLTATTAVSTFY</sequence>
<organism evidence="6 7">
    <name type="scientific">Phytophthora fragariaefolia</name>
    <dbReference type="NCBI Taxonomy" id="1490495"/>
    <lineage>
        <taxon>Eukaryota</taxon>
        <taxon>Sar</taxon>
        <taxon>Stramenopiles</taxon>
        <taxon>Oomycota</taxon>
        <taxon>Peronosporomycetes</taxon>
        <taxon>Peronosporales</taxon>
        <taxon>Peronosporaceae</taxon>
        <taxon>Phytophthora</taxon>
    </lineage>
</organism>
<feature type="region of interest" description="Disordered" evidence="4">
    <location>
        <begin position="232"/>
        <end position="251"/>
    </location>
</feature>
<dbReference type="Proteomes" id="UP001165121">
    <property type="component" value="Unassembled WGS sequence"/>
</dbReference>
<evidence type="ECO:0000313" key="7">
    <source>
        <dbReference type="Proteomes" id="UP001165121"/>
    </source>
</evidence>
<dbReference type="GO" id="GO:0008234">
    <property type="term" value="F:cysteine-type peptidase activity"/>
    <property type="evidence" value="ECO:0007669"/>
    <property type="project" value="InterPro"/>
</dbReference>
<comment type="similarity">
    <text evidence="1">Belongs to the peptidase C48 family.</text>
</comment>
<dbReference type="Pfam" id="PF02902">
    <property type="entry name" value="Peptidase_C48"/>
    <property type="match status" value="1"/>
</dbReference>
<dbReference type="OrthoDB" id="128330at2759"/>
<keyword evidence="3" id="KW-0378">Hydrolase</keyword>
<evidence type="ECO:0000256" key="1">
    <source>
        <dbReference type="ARBA" id="ARBA00005234"/>
    </source>
</evidence>
<dbReference type="InterPro" id="IPR003653">
    <property type="entry name" value="Peptidase_C48_C"/>
</dbReference>
<evidence type="ECO:0000256" key="2">
    <source>
        <dbReference type="ARBA" id="ARBA00022670"/>
    </source>
</evidence>
<dbReference type="InterPro" id="IPR038765">
    <property type="entry name" value="Papain-like_cys_pep_sf"/>
</dbReference>
<proteinExistence type="inferred from homology"/>
<dbReference type="GO" id="GO:0006508">
    <property type="term" value="P:proteolysis"/>
    <property type="evidence" value="ECO:0007669"/>
    <property type="project" value="UniProtKB-KW"/>
</dbReference>
<gene>
    <name evidence="6" type="ORF">Pfra01_000182100</name>
</gene>
<feature type="compositionally biased region" description="Low complexity" evidence="4">
    <location>
        <begin position="277"/>
        <end position="292"/>
    </location>
</feature>
<evidence type="ECO:0000256" key="3">
    <source>
        <dbReference type="ARBA" id="ARBA00022801"/>
    </source>
</evidence>
<evidence type="ECO:0000259" key="5">
    <source>
        <dbReference type="Pfam" id="PF02902"/>
    </source>
</evidence>
<dbReference type="SUPFAM" id="SSF54001">
    <property type="entry name" value="Cysteine proteinases"/>
    <property type="match status" value="1"/>
</dbReference>
<feature type="compositionally biased region" description="Polar residues" evidence="4">
    <location>
        <begin position="235"/>
        <end position="251"/>
    </location>
</feature>
<feature type="compositionally biased region" description="Basic residues" evidence="4">
    <location>
        <begin position="1"/>
        <end position="11"/>
    </location>
</feature>
<feature type="region of interest" description="Disordered" evidence="4">
    <location>
        <begin position="267"/>
        <end position="329"/>
    </location>
</feature>
<dbReference type="EMBL" id="BSXT01000145">
    <property type="protein sequence ID" value="GMF18951.1"/>
    <property type="molecule type" value="Genomic_DNA"/>
</dbReference>
<comment type="caution">
    <text evidence="6">The sequence shown here is derived from an EMBL/GenBank/DDBJ whole genome shotgun (WGS) entry which is preliminary data.</text>
</comment>
<feature type="compositionally biased region" description="Low complexity" evidence="4">
    <location>
        <begin position="26"/>
        <end position="35"/>
    </location>
</feature>
<keyword evidence="7" id="KW-1185">Reference proteome</keyword>
<evidence type="ECO:0000256" key="4">
    <source>
        <dbReference type="SAM" id="MobiDB-lite"/>
    </source>
</evidence>
<feature type="domain" description="Ubiquitin-like protease family profile" evidence="5">
    <location>
        <begin position="515"/>
        <end position="556"/>
    </location>
</feature>
<feature type="compositionally biased region" description="Polar residues" evidence="4">
    <location>
        <begin position="267"/>
        <end position="276"/>
    </location>
</feature>
<accession>A0A9W6TTI8</accession>
<reference evidence="6" key="1">
    <citation type="submission" date="2023-04" db="EMBL/GenBank/DDBJ databases">
        <title>Phytophthora fragariaefolia NBRC 109709.</title>
        <authorList>
            <person name="Ichikawa N."/>
            <person name="Sato H."/>
            <person name="Tonouchi N."/>
        </authorList>
    </citation>
    <scope>NUCLEOTIDE SEQUENCE</scope>
    <source>
        <strain evidence="6">NBRC 109709</strain>
    </source>
</reference>
<protein>
    <submittedName>
        <fullName evidence="6">Unnamed protein product</fullName>
    </submittedName>
</protein>